<protein>
    <submittedName>
        <fullName evidence="3">Aclacinomycin methylesterase RdmC</fullName>
        <ecNumber evidence="3">3.1.1.95</ecNumber>
    </submittedName>
</protein>
<gene>
    <name evidence="3" type="primary">rdmC_1</name>
    <name evidence="3" type="ORF">NRB56_14740</name>
</gene>
<dbReference type="Pfam" id="PF00561">
    <property type="entry name" value="Abhydrolase_1"/>
    <property type="match status" value="1"/>
</dbReference>
<keyword evidence="4" id="KW-1185">Reference proteome</keyword>
<comment type="caution">
    <text evidence="3">The sequence shown here is derived from an EMBL/GenBank/DDBJ whole genome shotgun (WGS) entry which is preliminary data.</text>
</comment>
<dbReference type="PANTHER" id="PTHR43433">
    <property type="entry name" value="HYDROLASE, ALPHA/BETA FOLD FAMILY PROTEIN"/>
    <property type="match status" value="1"/>
</dbReference>
<dbReference type="OrthoDB" id="8957634at2"/>
<dbReference type="InterPro" id="IPR000073">
    <property type="entry name" value="AB_hydrolase_1"/>
</dbReference>
<dbReference type="Gene3D" id="3.40.50.1820">
    <property type="entry name" value="alpha/beta hydrolase"/>
    <property type="match status" value="1"/>
</dbReference>
<dbReference type="EMBL" id="WEGI01000003">
    <property type="protein sequence ID" value="MQY25915.1"/>
    <property type="molecule type" value="Genomic_DNA"/>
</dbReference>
<dbReference type="InterPro" id="IPR029058">
    <property type="entry name" value="AB_hydrolase_fold"/>
</dbReference>
<dbReference type="GO" id="GO:0102530">
    <property type="term" value="F:aclacinomycin T methylesterase activity"/>
    <property type="evidence" value="ECO:0007669"/>
    <property type="project" value="UniProtKB-EC"/>
</dbReference>
<organism evidence="3 4">
    <name type="scientific">Nocardia aurantia</name>
    <dbReference type="NCBI Taxonomy" id="2585199"/>
    <lineage>
        <taxon>Bacteria</taxon>
        <taxon>Bacillati</taxon>
        <taxon>Actinomycetota</taxon>
        <taxon>Actinomycetes</taxon>
        <taxon>Mycobacteriales</taxon>
        <taxon>Nocardiaceae</taxon>
        <taxon>Nocardia</taxon>
    </lineage>
</organism>
<sequence>MIEERIVRAGALELWTERRGDPDDPVLLLIAGDTASATGWPEPLVQRFTDAGYSVIRYDHRDTGRSTWREFAAHPYTFDDLAADAVSVLDGWGAGAAHVAGFGMGGGIAQLLAMDHPTRLRTVTLSNCFALGVDFFGNWRRALTGEPTPDGLPTPDRRFVELALGSAPSGDAVRRALAGDFYDEAEVDAALRIAERHAGQSDTRAAHPHSQVRAGLDHRGRDLPAITIPTLVIQGLRDPINPPPHGRHLAGLIPGARLAEIPGLGHSLPAAVHDAYATVVLGHLGG</sequence>
<name>A0A7K0DJD0_9NOCA</name>
<reference evidence="3 4" key="1">
    <citation type="submission" date="2019-10" db="EMBL/GenBank/DDBJ databases">
        <title>Nocardia macrotermitis sp. nov. and Nocardia aurantia sp. nov., isolated from the gut of fungus growing-termite Macrotermes natalensis.</title>
        <authorList>
            <person name="Benndorf R."/>
            <person name="Schwitalla J."/>
            <person name="Martin K."/>
            <person name="De Beer W."/>
            <person name="Kaster A.-K."/>
            <person name="Vollmers J."/>
            <person name="Poulsen M."/>
            <person name="Beemelmanns C."/>
        </authorList>
    </citation>
    <scope>NUCLEOTIDE SEQUENCE [LARGE SCALE GENOMIC DNA]</scope>
    <source>
        <strain evidence="3 4">RB56</strain>
    </source>
</reference>
<accession>A0A7K0DJD0</accession>
<evidence type="ECO:0000313" key="3">
    <source>
        <dbReference type="EMBL" id="MQY25915.1"/>
    </source>
</evidence>
<dbReference type="Proteomes" id="UP000431401">
    <property type="component" value="Unassembled WGS sequence"/>
</dbReference>
<dbReference type="RefSeq" id="WP_153339780.1">
    <property type="nucleotide sequence ID" value="NZ_WEGI01000003.1"/>
</dbReference>
<dbReference type="PANTHER" id="PTHR43433:SF5">
    <property type="entry name" value="AB HYDROLASE-1 DOMAIN-CONTAINING PROTEIN"/>
    <property type="match status" value="1"/>
</dbReference>
<dbReference type="AlphaFoldDB" id="A0A7K0DJD0"/>
<evidence type="ECO:0000313" key="4">
    <source>
        <dbReference type="Proteomes" id="UP000431401"/>
    </source>
</evidence>
<dbReference type="EC" id="3.1.1.95" evidence="3"/>
<dbReference type="SUPFAM" id="SSF53474">
    <property type="entry name" value="alpha/beta-Hydrolases"/>
    <property type="match status" value="1"/>
</dbReference>
<feature type="domain" description="AB hydrolase-1" evidence="2">
    <location>
        <begin position="25"/>
        <end position="267"/>
    </location>
</feature>
<keyword evidence="3" id="KW-0378">Hydrolase</keyword>
<evidence type="ECO:0000259" key="2">
    <source>
        <dbReference type="Pfam" id="PF00561"/>
    </source>
</evidence>
<proteinExistence type="predicted"/>
<feature type="region of interest" description="Disordered" evidence="1">
    <location>
        <begin position="198"/>
        <end position="218"/>
    </location>
</feature>
<dbReference type="InterPro" id="IPR050471">
    <property type="entry name" value="AB_hydrolase"/>
</dbReference>
<evidence type="ECO:0000256" key="1">
    <source>
        <dbReference type="SAM" id="MobiDB-lite"/>
    </source>
</evidence>